<dbReference type="GO" id="GO:0005658">
    <property type="term" value="C:alpha DNA polymerase:primase complex"/>
    <property type="evidence" value="ECO:0007669"/>
    <property type="project" value="TreeGrafter"/>
</dbReference>
<sequence length="105" mass="12345">MERSRRTLQKQSNSARLAELKRLREEGTTRLKDYQVAEEEKIFDQVDEEEYKKVVRARLDRDDFVVDDHGEGYVDNGVDEWDREEAPDSESDDDRSGKSLCPLHN</sequence>
<dbReference type="Pfam" id="PF12254">
    <property type="entry name" value="DNA_pol_alpha_N"/>
    <property type="match status" value="1"/>
</dbReference>
<feature type="region of interest" description="Disordered" evidence="1">
    <location>
        <begin position="1"/>
        <end position="21"/>
    </location>
</feature>
<dbReference type="OrthoDB" id="6755010at2759"/>
<evidence type="ECO:0000313" key="3">
    <source>
        <dbReference type="EMBL" id="OLL26606.1"/>
    </source>
</evidence>
<feature type="compositionally biased region" description="Acidic residues" evidence="1">
    <location>
        <begin position="77"/>
        <end position="93"/>
    </location>
</feature>
<organism evidence="3 4">
    <name type="scientific">Neolecta irregularis (strain DAH-3)</name>
    <dbReference type="NCBI Taxonomy" id="1198029"/>
    <lineage>
        <taxon>Eukaryota</taxon>
        <taxon>Fungi</taxon>
        <taxon>Dikarya</taxon>
        <taxon>Ascomycota</taxon>
        <taxon>Taphrinomycotina</taxon>
        <taxon>Neolectales</taxon>
        <taxon>Neolectaceae</taxon>
        <taxon>Neolecta</taxon>
    </lineage>
</organism>
<evidence type="ECO:0000256" key="1">
    <source>
        <dbReference type="SAM" id="MobiDB-lite"/>
    </source>
</evidence>
<keyword evidence="4" id="KW-1185">Reference proteome</keyword>
<accession>A0A1U7LV99</accession>
<dbReference type="InterPro" id="IPR024647">
    <property type="entry name" value="DNA_pol_a_cat_su_N"/>
</dbReference>
<dbReference type="GO" id="GO:1902975">
    <property type="term" value="P:mitotic DNA replication initiation"/>
    <property type="evidence" value="ECO:0007669"/>
    <property type="project" value="TreeGrafter"/>
</dbReference>
<feature type="domain" description="DNA polymerase alpha catalytic subunit N-terminal" evidence="2">
    <location>
        <begin position="17"/>
        <end position="82"/>
    </location>
</feature>
<dbReference type="AlphaFoldDB" id="A0A1U7LV99"/>
<proteinExistence type="predicted"/>
<dbReference type="GO" id="GO:0003697">
    <property type="term" value="F:single-stranded DNA binding"/>
    <property type="evidence" value="ECO:0007669"/>
    <property type="project" value="TreeGrafter"/>
</dbReference>
<dbReference type="GO" id="GO:0006273">
    <property type="term" value="P:lagging strand elongation"/>
    <property type="evidence" value="ECO:0007669"/>
    <property type="project" value="TreeGrafter"/>
</dbReference>
<evidence type="ECO:0000313" key="4">
    <source>
        <dbReference type="Proteomes" id="UP000186594"/>
    </source>
</evidence>
<protein>
    <submittedName>
        <fullName evidence="3">DNA polymerase alpha catalytic subunit</fullName>
    </submittedName>
</protein>
<dbReference type="OMA" id="HKPADNT"/>
<dbReference type="GO" id="GO:0006272">
    <property type="term" value="P:leading strand elongation"/>
    <property type="evidence" value="ECO:0007669"/>
    <property type="project" value="TreeGrafter"/>
</dbReference>
<dbReference type="STRING" id="1198029.A0A1U7LV99"/>
<dbReference type="EMBL" id="LXFE01000157">
    <property type="protein sequence ID" value="OLL26606.1"/>
    <property type="molecule type" value="Genomic_DNA"/>
</dbReference>
<dbReference type="GO" id="GO:0003887">
    <property type="term" value="F:DNA-directed DNA polymerase activity"/>
    <property type="evidence" value="ECO:0007669"/>
    <property type="project" value="TreeGrafter"/>
</dbReference>
<evidence type="ECO:0000259" key="2">
    <source>
        <dbReference type="Pfam" id="PF12254"/>
    </source>
</evidence>
<gene>
    <name evidence="3" type="ORF">NEOLI_000058</name>
</gene>
<dbReference type="GO" id="GO:0003682">
    <property type="term" value="F:chromatin binding"/>
    <property type="evidence" value="ECO:0007669"/>
    <property type="project" value="TreeGrafter"/>
</dbReference>
<dbReference type="Proteomes" id="UP000186594">
    <property type="component" value="Unassembled WGS sequence"/>
</dbReference>
<feature type="region of interest" description="Disordered" evidence="1">
    <location>
        <begin position="67"/>
        <end position="105"/>
    </location>
</feature>
<dbReference type="PANTHER" id="PTHR45861:SF1">
    <property type="entry name" value="DNA POLYMERASE ALPHA CATALYTIC SUBUNIT"/>
    <property type="match status" value="1"/>
</dbReference>
<reference evidence="3 4" key="1">
    <citation type="submission" date="2016-04" db="EMBL/GenBank/DDBJ databases">
        <title>Evolutionary innovation and constraint leading to complex multicellularity in the Ascomycota.</title>
        <authorList>
            <person name="Cisse O."/>
            <person name="Nguyen A."/>
            <person name="Hewitt D.A."/>
            <person name="Jedd G."/>
            <person name="Stajich J.E."/>
        </authorList>
    </citation>
    <scope>NUCLEOTIDE SEQUENCE [LARGE SCALE GENOMIC DNA]</scope>
    <source>
        <strain evidence="3 4">DAH-3</strain>
    </source>
</reference>
<comment type="caution">
    <text evidence="3">The sequence shown here is derived from an EMBL/GenBank/DDBJ whole genome shotgun (WGS) entry which is preliminary data.</text>
</comment>
<dbReference type="GO" id="GO:0003688">
    <property type="term" value="F:DNA replication origin binding"/>
    <property type="evidence" value="ECO:0007669"/>
    <property type="project" value="TreeGrafter"/>
</dbReference>
<name>A0A1U7LV99_NEOID</name>
<dbReference type="PANTHER" id="PTHR45861">
    <property type="entry name" value="DNA POLYMERASE ALPHA CATALYTIC SUBUNIT"/>
    <property type="match status" value="1"/>
</dbReference>